<evidence type="ECO:0000313" key="2">
    <source>
        <dbReference type="EMBL" id="MBC8589561.1"/>
    </source>
</evidence>
<name>A0A926ILH5_9FIRM</name>
<dbReference type="AlphaFoldDB" id="A0A926ILH5"/>
<dbReference type="CDD" id="cd24068">
    <property type="entry name" value="ASKHA_NBD_ROK_FnNanK-like"/>
    <property type="match status" value="1"/>
</dbReference>
<evidence type="ECO:0000313" key="3">
    <source>
        <dbReference type="Proteomes" id="UP000601522"/>
    </source>
</evidence>
<proteinExistence type="inferred from homology"/>
<dbReference type="InterPro" id="IPR043129">
    <property type="entry name" value="ATPase_NBD"/>
</dbReference>
<dbReference type="PANTHER" id="PTHR18964">
    <property type="entry name" value="ROK (REPRESSOR, ORF, KINASE) FAMILY"/>
    <property type="match status" value="1"/>
</dbReference>
<sequence>MEKVIGIDLGGTSIYGGVLNKDGEILKRGERTMANAKGQGDVLNKIGDLIEELMEDDILGIGIGSPGFIDSNEGKVLGIGGNIQGWAGTDIRGQLSKRFSNYPIFVENDANIAALCEKWIGAAKDFGSFLMITLGTGVGGAIYTEKEGILTGYKYQGAELGHAILYPKGNQCNCGQKGCAERYVSGRAIERIYAERTGEEKKGKDIFKDSINDKICKDLVEEFAEDMGIYLVSLKNIFDPQGVVIGGGVINSRKYWWDKMIYYYKKHSNDPNAMKIVPAAYLNDSGMIGAGKVVFDKIKSKGL</sequence>
<dbReference type="InterPro" id="IPR000600">
    <property type="entry name" value="ROK"/>
</dbReference>
<dbReference type="Proteomes" id="UP000601522">
    <property type="component" value="Unassembled WGS sequence"/>
</dbReference>
<comment type="caution">
    <text evidence="2">The sequence shown here is derived from an EMBL/GenBank/DDBJ whole genome shotgun (WGS) entry which is preliminary data.</text>
</comment>
<dbReference type="SUPFAM" id="SSF53067">
    <property type="entry name" value="Actin-like ATPase domain"/>
    <property type="match status" value="1"/>
</dbReference>
<reference evidence="2 3" key="1">
    <citation type="submission" date="2020-08" db="EMBL/GenBank/DDBJ databases">
        <title>Genome public.</title>
        <authorList>
            <person name="Liu C."/>
            <person name="Sun Q."/>
        </authorList>
    </citation>
    <scope>NUCLEOTIDE SEQUENCE [LARGE SCALE GENOMIC DNA]</scope>
    <source>
        <strain evidence="2 3">NSJ-26</strain>
    </source>
</reference>
<dbReference type="PANTHER" id="PTHR18964:SF149">
    <property type="entry name" value="BIFUNCTIONAL UDP-N-ACETYLGLUCOSAMINE 2-EPIMERASE_N-ACETYLMANNOSAMINE KINASE"/>
    <property type="match status" value="1"/>
</dbReference>
<accession>A0A926ILH5</accession>
<evidence type="ECO:0000256" key="1">
    <source>
        <dbReference type="ARBA" id="ARBA00006479"/>
    </source>
</evidence>
<dbReference type="Pfam" id="PF00480">
    <property type="entry name" value="ROK"/>
    <property type="match status" value="1"/>
</dbReference>
<comment type="similarity">
    <text evidence="1">Belongs to the ROK (NagC/XylR) family.</text>
</comment>
<gene>
    <name evidence="2" type="ORF">H8689_00180</name>
</gene>
<organism evidence="2 3">
    <name type="scientific">Wansuia hejianensis</name>
    <dbReference type="NCBI Taxonomy" id="2763667"/>
    <lineage>
        <taxon>Bacteria</taxon>
        <taxon>Bacillati</taxon>
        <taxon>Bacillota</taxon>
        <taxon>Clostridia</taxon>
        <taxon>Lachnospirales</taxon>
        <taxon>Lachnospiraceae</taxon>
        <taxon>Wansuia</taxon>
    </lineage>
</organism>
<dbReference type="Gene3D" id="3.30.420.40">
    <property type="match status" value="2"/>
</dbReference>
<protein>
    <submittedName>
        <fullName evidence="2">ROK family protein</fullName>
    </submittedName>
</protein>
<keyword evidence="3" id="KW-1185">Reference proteome</keyword>
<dbReference type="EMBL" id="JACRTK010000001">
    <property type="protein sequence ID" value="MBC8589561.1"/>
    <property type="molecule type" value="Genomic_DNA"/>
</dbReference>
<dbReference type="RefSeq" id="WP_249322384.1">
    <property type="nucleotide sequence ID" value="NZ_JACRTK010000001.1"/>
</dbReference>